<organism evidence="1 2">
    <name type="scientific">Vitis vinifera</name>
    <name type="common">Grape</name>
    <dbReference type="NCBI Taxonomy" id="29760"/>
    <lineage>
        <taxon>Eukaryota</taxon>
        <taxon>Viridiplantae</taxon>
        <taxon>Streptophyta</taxon>
        <taxon>Embryophyta</taxon>
        <taxon>Tracheophyta</taxon>
        <taxon>Spermatophyta</taxon>
        <taxon>Magnoliopsida</taxon>
        <taxon>eudicotyledons</taxon>
        <taxon>Gunneridae</taxon>
        <taxon>Pentapetalae</taxon>
        <taxon>rosids</taxon>
        <taxon>Vitales</taxon>
        <taxon>Vitaceae</taxon>
        <taxon>Viteae</taxon>
        <taxon>Vitis</taxon>
    </lineage>
</organism>
<dbReference type="AlphaFoldDB" id="F6HTJ7"/>
<dbReference type="EMBL" id="FN596248">
    <property type="protein sequence ID" value="CCB58007.1"/>
    <property type="molecule type" value="Genomic_DNA"/>
</dbReference>
<dbReference type="InParanoid" id="F6HTJ7"/>
<protein>
    <submittedName>
        <fullName evidence="1">Uncharacterized protein</fullName>
    </submittedName>
</protein>
<accession>F6HTJ7</accession>
<evidence type="ECO:0000313" key="2">
    <source>
        <dbReference type="Proteomes" id="UP000009183"/>
    </source>
</evidence>
<name>F6HTJ7_VITVI</name>
<dbReference type="HOGENOM" id="CLU_3430171_0_0_1"/>
<reference evidence="2" key="1">
    <citation type="journal article" date="2007" name="Nature">
        <title>The grapevine genome sequence suggests ancestral hexaploidization in major angiosperm phyla.</title>
        <authorList>
            <consortium name="The French-Italian Public Consortium for Grapevine Genome Characterization."/>
            <person name="Jaillon O."/>
            <person name="Aury J.-M."/>
            <person name="Noel B."/>
            <person name="Policriti A."/>
            <person name="Clepet C."/>
            <person name="Casagrande A."/>
            <person name="Choisne N."/>
            <person name="Aubourg S."/>
            <person name="Vitulo N."/>
            <person name="Jubin C."/>
            <person name="Vezzi A."/>
            <person name="Legeai F."/>
            <person name="Hugueney P."/>
            <person name="Dasilva C."/>
            <person name="Horner D."/>
            <person name="Mica E."/>
            <person name="Jublot D."/>
            <person name="Poulain J."/>
            <person name="Bruyere C."/>
            <person name="Billault A."/>
            <person name="Segurens B."/>
            <person name="Gouyvenoux M."/>
            <person name="Ugarte E."/>
            <person name="Cattonaro F."/>
            <person name="Anthouard V."/>
            <person name="Vico V."/>
            <person name="Del Fabbro C."/>
            <person name="Alaux M."/>
            <person name="Di Gaspero G."/>
            <person name="Dumas V."/>
            <person name="Felice N."/>
            <person name="Paillard S."/>
            <person name="Juman I."/>
            <person name="Moroldo M."/>
            <person name="Scalabrin S."/>
            <person name="Canaguier A."/>
            <person name="Le Clainche I."/>
            <person name="Malacrida G."/>
            <person name="Durand E."/>
            <person name="Pesole G."/>
            <person name="Laucou V."/>
            <person name="Chatelet P."/>
            <person name="Merdinoglu D."/>
            <person name="Delledonne M."/>
            <person name="Pezzotti M."/>
            <person name="Lecharny A."/>
            <person name="Scarpelli C."/>
            <person name="Artiguenave F."/>
            <person name="Pe M.E."/>
            <person name="Valle G."/>
            <person name="Morgante M."/>
            <person name="Caboche M."/>
            <person name="Adam-Blondon A.-F."/>
            <person name="Weissenbach J."/>
            <person name="Quetier F."/>
            <person name="Wincker P."/>
        </authorList>
    </citation>
    <scope>NUCLEOTIDE SEQUENCE [LARGE SCALE GENOMIC DNA]</scope>
    <source>
        <strain evidence="2">cv. Pinot noir / PN40024</strain>
    </source>
</reference>
<sequence>MGPTSFPQNFCVTEFLLEF</sequence>
<gene>
    <name evidence="1" type="ordered locus">VIT_03s0017g01180</name>
</gene>
<proteinExistence type="predicted"/>
<evidence type="ECO:0000313" key="1">
    <source>
        <dbReference type="EMBL" id="CCB58007.1"/>
    </source>
</evidence>
<keyword evidence="2" id="KW-1185">Reference proteome</keyword>
<dbReference type="Proteomes" id="UP000009183">
    <property type="component" value="Chromosome 3"/>
</dbReference>